<dbReference type="PROSITE" id="PS50294">
    <property type="entry name" value="WD_REPEATS_REGION"/>
    <property type="match status" value="2"/>
</dbReference>
<evidence type="ECO:0000256" key="3">
    <source>
        <dbReference type="ARBA" id="ARBA00022737"/>
    </source>
</evidence>
<dbReference type="Proteomes" id="UP000095023">
    <property type="component" value="Unassembled WGS sequence"/>
</dbReference>
<evidence type="ECO:0000256" key="4">
    <source>
        <dbReference type="ARBA" id="ARBA00023306"/>
    </source>
</evidence>
<feature type="domain" description="CDC20/Fizzy WD40" evidence="7">
    <location>
        <begin position="225"/>
        <end position="516"/>
    </location>
</feature>
<dbReference type="InterPro" id="IPR033010">
    <property type="entry name" value="Cdc20/Fizzy"/>
</dbReference>
<evidence type="ECO:0000313" key="9">
    <source>
        <dbReference type="Proteomes" id="UP000095023"/>
    </source>
</evidence>
<feature type="compositionally biased region" description="Polar residues" evidence="6">
    <location>
        <begin position="18"/>
        <end position="31"/>
    </location>
</feature>
<dbReference type="GO" id="GO:1905786">
    <property type="term" value="P:positive regulation of anaphase-promoting complex-dependent catabolic process"/>
    <property type="evidence" value="ECO:0007669"/>
    <property type="project" value="TreeGrafter"/>
</dbReference>
<comment type="similarity">
    <text evidence="1">Belongs to the WD repeat CDC20/Fizzy family.</text>
</comment>
<dbReference type="PRINTS" id="PR00320">
    <property type="entry name" value="GPROTEINBRPT"/>
</dbReference>
<dbReference type="Gene3D" id="2.130.10.10">
    <property type="entry name" value="YVTN repeat-like/Quinoprotein amine dehydrogenase"/>
    <property type="match status" value="1"/>
</dbReference>
<feature type="repeat" description="WD" evidence="5">
    <location>
        <begin position="354"/>
        <end position="386"/>
    </location>
</feature>
<dbReference type="GO" id="GO:0005680">
    <property type="term" value="C:anaphase-promoting complex"/>
    <property type="evidence" value="ECO:0007669"/>
    <property type="project" value="TreeGrafter"/>
</dbReference>
<feature type="compositionally biased region" description="Low complexity" evidence="6">
    <location>
        <begin position="121"/>
        <end position="145"/>
    </location>
</feature>
<dbReference type="AlphaFoldDB" id="A0A1E4TEF7"/>
<name>A0A1E4TEF7_9ASCO</name>
<dbReference type="SUPFAM" id="SSF50978">
    <property type="entry name" value="WD40 repeat-like"/>
    <property type="match status" value="1"/>
</dbReference>
<dbReference type="InterPro" id="IPR020472">
    <property type="entry name" value="WD40_PAC1"/>
</dbReference>
<dbReference type="PANTHER" id="PTHR19918">
    <property type="entry name" value="CELL DIVISION CYCLE 20 CDC20 FIZZY -RELATED"/>
    <property type="match status" value="1"/>
</dbReference>
<proteinExistence type="inferred from homology"/>
<dbReference type="InterPro" id="IPR015943">
    <property type="entry name" value="WD40/YVTN_repeat-like_dom_sf"/>
</dbReference>
<dbReference type="InterPro" id="IPR036322">
    <property type="entry name" value="WD40_repeat_dom_sf"/>
</dbReference>
<organism evidence="8 9">
    <name type="scientific">Tortispora caseinolytica NRRL Y-17796</name>
    <dbReference type="NCBI Taxonomy" id="767744"/>
    <lineage>
        <taxon>Eukaryota</taxon>
        <taxon>Fungi</taxon>
        <taxon>Dikarya</taxon>
        <taxon>Ascomycota</taxon>
        <taxon>Saccharomycotina</taxon>
        <taxon>Trigonopsidomycetes</taxon>
        <taxon>Trigonopsidales</taxon>
        <taxon>Trigonopsidaceae</taxon>
        <taxon>Tortispora</taxon>
    </lineage>
</organism>
<dbReference type="OrthoDB" id="10263272at2759"/>
<keyword evidence="2 5" id="KW-0853">WD repeat</keyword>
<dbReference type="InterPro" id="IPR056150">
    <property type="entry name" value="WD40_CDC20-Fz"/>
</dbReference>
<keyword evidence="3" id="KW-0677">Repeat</keyword>
<dbReference type="GO" id="GO:1990757">
    <property type="term" value="F:ubiquitin ligase activator activity"/>
    <property type="evidence" value="ECO:0007669"/>
    <property type="project" value="TreeGrafter"/>
</dbReference>
<evidence type="ECO:0000256" key="2">
    <source>
        <dbReference type="ARBA" id="ARBA00022574"/>
    </source>
</evidence>
<feature type="repeat" description="WD" evidence="5">
    <location>
        <begin position="397"/>
        <end position="441"/>
    </location>
</feature>
<evidence type="ECO:0000256" key="5">
    <source>
        <dbReference type="PROSITE-ProRule" id="PRU00221"/>
    </source>
</evidence>
<dbReference type="PROSITE" id="PS00678">
    <property type="entry name" value="WD_REPEATS_1"/>
    <property type="match status" value="1"/>
</dbReference>
<reference evidence="9" key="1">
    <citation type="submission" date="2016-02" db="EMBL/GenBank/DDBJ databases">
        <title>Comparative genomics of biotechnologically important yeasts.</title>
        <authorList>
            <consortium name="DOE Joint Genome Institute"/>
            <person name="Riley R."/>
            <person name="Haridas S."/>
            <person name="Wolfe K.H."/>
            <person name="Lopes M.R."/>
            <person name="Hittinger C.T."/>
            <person name="Goker M."/>
            <person name="Salamov A."/>
            <person name="Wisecaver J."/>
            <person name="Long T.M."/>
            <person name="Aerts A.L."/>
            <person name="Barry K."/>
            <person name="Choi C."/>
            <person name="Clum A."/>
            <person name="Coughlan A.Y."/>
            <person name="Deshpande S."/>
            <person name="Douglass A.P."/>
            <person name="Hanson S.J."/>
            <person name="Klenk H.-P."/>
            <person name="Labutti K."/>
            <person name="Lapidus A."/>
            <person name="Lindquist E."/>
            <person name="Lipzen A."/>
            <person name="Meier-Kolthoff J.P."/>
            <person name="Ohm R.A."/>
            <person name="Otillar R.P."/>
            <person name="Pangilinan J."/>
            <person name="Peng Y."/>
            <person name="Rokas A."/>
            <person name="Rosa C.A."/>
            <person name="Scheuner C."/>
            <person name="Sibirny A.A."/>
            <person name="Slot J.C."/>
            <person name="Stielow J.B."/>
            <person name="Sun H."/>
            <person name="Kurtzman C.P."/>
            <person name="Blackwell M."/>
            <person name="Jeffries T.W."/>
            <person name="Grigoriev I.V."/>
        </authorList>
    </citation>
    <scope>NUCLEOTIDE SEQUENCE [LARGE SCALE GENOMIC DNA]</scope>
    <source>
        <strain evidence="9">NRRL Y-17796</strain>
    </source>
</reference>
<dbReference type="PANTHER" id="PTHR19918:SF1">
    <property type="entry name" value="FIZZY-RELATED PROTEIN HOMOLOG"/>
    <property type="match status" value="1"/>
</dbReference>
<accession>A0A1E4TEF7</accession>
<dbReference type="GO" id="GO:0031145">
    <property type="term" value="P:anaphase-promoting complex-dependent catabolic process"/>
    <property type="evidence" value="ECO:0007669"/>
    <property type="project" value="TreeGrafter"/>
</dbReference>
<feature type="region of interest" description="Disordered" evidence="6">
    <location>
        <begin position="60"/>
        <end position="82"/>
    </location>
</feature>
<dbReference type="InterPro" id="IPR001680">
    <property type="entry name" value="WD40_rpt"/>
</dbReference>
<dbReference type="GO" id="GO:0010997">
    <property type="term" value="F:anaphase-promoting complex binding"/>
    <property type="evidence" value="ECO:0007669"/>
    <property type="project" value="InterPro"/>
</dbReference>
<feature type="region of interest" description="Disordered" evidence="6">
    <location>
        <begin position="113"/>
        <end position="146"/>
    </location>
</feature>
<evidence type="ECO:0000313" key="8">
    <source>
        <dbReference type="EMBL" id="ODV90151.1"/>
    </source>
</evidence>
<evidence type="ECO:0000259" key="7">
    <source>
        <dbReference type="Pfam" id="PF24807"/>
    </source>
</evidence>
<dbReference type="CDD" id="cd00200">
    <property type="entry name" value="WD40"/>
    <property type="match status" value="1"/>
</dbReference>
<keyword evidence="4" id="KW-0131">Cell cycle</keyword>
<sequence length="540" mass="59629">MNIQRPSTPPSQTTSPSAFRSPSRSIVSSPGRQRLHAADRFIPTRGSVDLTAAYSLIDSDDRFDSPPATRQTHQHPPDLDPVVRSSADIHERRIQEANKMFSQVLKAEIFGDKVPSSNLDTSPSPSIVSTPTSSRPRTGSSVSLSPARKLFQYSSPQNSPKKLLDTDFDASSHLHSLAGSPNRKLVFDADSPSFSTSPVRIDTQKLLTSPKKEARHISPFPSRVLDAPELADDFYLNNVDWSSSNILAVGLGSCVYLWIGSSAQVLKLCDFSSVQDTVTSVSWIDSGDHIAVGTFKGTVQIWDAEKAKRIRVMSGHTARACSLAWNRHILSSGSRDRSVLHRDVRAPEHFIRRLSGHKQEVCGLKWNTTENLLASGSNDNKLFIWDALNDEAPMHRFTQHTAAVKALAWSPHQRSLLASGGGSADRTIRFWNTSTGALCNTIDTGSQVCNLMWSKNSNELVSTHGFSQNQIAIWKYPSMRQVTALYGHTYRVLFLSMSPDGQTIVTGAGDETLRFWQVFKKSKSAQTSLSRLDSQLLQIR</sequence>
<dbReference type="SMART" id="SM00320">
    <property type="entry name" value="WD40"/>
    <property type="match status" value="7"/>
</dbReference>
<evidence type="ECO:0000256" key="1">
    <source>
        <dbReference type="ARBA" id="ARBA00006445"/>
    </source>
</evidence>
<keyword evidence="9" id="KW-1185">Reference proteome</keyword>
<feature type="repeat" description="WD" evidence="5">
    <location>
        <begin position="271"/>
        <end position="312"/>
    </location>
</feature>
<feature type="repeat" description="WD" evidence="5">
    <location>
        <begin position="485"/>
        <end position="518"/>
    </location>
</feature>
<dbReference type="InterPro" id="IPR019775">
    <property type="entry name" value="WD40_repeat_CS"/>
</dbReference>
<gene>
    <name evidence="8" type="ORF">CANCADRAFT_31198</name>
</gene>
<protein>
    <recommendedName>
        <fullName evidence="7">CDC20/Fizzy WD40 domain-containing protein</fullName>
    </recommendedName>
</protein>
<evidence type="ECO:0000256" key="6">
    <source>
        <dbReference type="SAM" id="MobiDB-lite"/>
    </source>
</evidence>
<dbReference type="PROSITE" id="PS50082">
    <property type="entry name" value="WD_REPEATS_2"/>
    <property type="match status" value="4"/>
</dbReference>
<dbReference type="EMBL" id="KV453842">
    <property type="protein sequence ID" value="ODV90151.1"/>
    <property type="molecule type" value="Genomic_DNA"/>
</dbReference>
<dbReference type="Pfam" id="PF24807">
    <property type="entry name" value="WD40_CDC20-Fz"/>
    <property type="match status" value="1"/>
</dbReference>
<feature type="region of interest" description="Disordered" evidence="6">
    <location>
        <begin position="1"/>
        <end position="40"/>
    </location>
</feature>